<organism evidence="6 7">
    <name type="scientific">Desulfuromusa kysingii</name>
    <dbReference type="NCBI Taxonomy" id="37625"/>
    <lineage>
        <taxon>Bacteria</taxon>
        <taxon>Pseudomonadati</taxon>
        <taxon>Thermodesulfobacteriota</taxon>
        <taxon>Desulfuromonadia</taxon>
        <taxon>Desulfuromonadales</taxon>
        <taxon>Geopsychrobacteraceae</taxon>
        <taxon>Desulfuromusa</taxon>
    </lineage>
</organism>
<proteinExistence type="predicted"/>
<dbReference type="CDD" id="cd02440">
    <property type="entry name" value="AdoMet_MTases"/>
    <property type="match status" value="1"/>
</dbReference>
<dbReference type="Gene3D" id="3.30.750.80">
    <property type="entry name" value="RNA methyltransferase domain (HRMD) like"/>
    <property type="match status" value="1"/>
</dbReference>
<dbReference type="InterPro" id="IPR015947">
    <property type="entry name" value="PUA-like_sf"/>
</dbReference>
<keyword evidence="7" id="KW-1185">Reference proteome</keyword>
<feature type="domain" description="RlmI-like PUA" evidence="5">
    <location>
        <begin position="8"/>
        <end position="67"/>
    </location>
</feature>
<dbReference type="SUPFAM" id="SSF88697">
    <property type="entry name" value="PUA domain-like"/>
    <property type="match status" value="1"/>
</dbReference>
<evidence type="ECO:0000259" key="5">
    <source>
        <dbReference type="Pfam" id="PF17785"/>
    </source>
</evidence>
<keyword evidence="2 6" id="KW-0808">Transferase</keyword>
<dbReference type="STRING" id="37625.SAMN05660420_01081"/>
<protein>
    <submittedName>
        <fullName evidence="6">SAM-dependent methyltransferase</fullName>
    </submittedName>
</protein>
<dbReference type="InterPro" id="IPR036974">
    <property type="entry name" value="PUA_sf"/>
</dbReference>
<accession>A0A1H3Y5U3</accession>
<feature type="domain" description="S-adenosylmethionine-dependent methyltransferase" evidence="4">
    <location>
        <begin position="184"/>
        <end position="357"/>
    </location>
</feature>
<dbReference type="GO" id="GO:0003723">
    <property type="term" value="F:RNA binding"/>
    <property type="evidence" value="ECO:0007669"/>
    <property type="project" value="InterPro"/>
</dbReference>
<evidence type="ECO:0000256" key="1">
    <source>
        <dbReference type="ARBA" id="ARBA00022603"/>
    </source>
</evidence>
<dbReference type="InterPro" id="IPR019614">
    <property type="entry name" value="SAM-dep_methyl-trfase"/>
</dbReference>
<evidence type="ECO:0000259" key="4">
    <source>
        <dbReference type="Pfam" id="PF10672"/>
    </source>
</evidence>
<reference evidence="6 7" key="1">
    <citation type="submission" date="2016-10" db="EMBL/GenBank/DDBJ databases">
        <authorList>
            <person name="de Groot N.N."/>
        </authorList>
    </citation>
    <scope>NUCLEOTIDE SEQUENCE [LARGE SCALE GENOMIC DNA]</scope>
    <source>
        <strain evidence="6 7">DSM 7343</strain>
    </source>
</reference>
<keyword evidence="3" id="KW-0949">S-adenosyl-L-methionine</keyword>
<evidence type="ECO:0000313" key="6">
    <source>
        <dbReference type="EMBL" id="SEA06214.1"/>
    </source>
</evidence>
<name>A0A1H3Y5U3_9BACT</name>
<evidence type="ECO:0000256" key="2">
    <source>
        <dbReference type="ARBA" id="ARBA00022679"/>
    </source>
</evidence>
<dbReference type="PANTHER" id="PTHR43042:SF3">
    <property type="entry name" value="RIBOSOMAL RNA LARGE SUBUNIT METHYLTRANSFERASE YWBD-RELATED"/>
    <property type="match status" value="1"/>
</dbReference>
<dbReference type="AlphaFoldDB" id="A0A1H3Y5U3"/>
<dbReference type="Proteomes" id="UP000199409">
    <property type="component" value="Unassembled WGS sequence"/>
</dbReference>
<dbReference type="RefSeq" id="WP_092345526.1">
    <property type="nucleotide sequence ID" value="NZ_FNQN01000003.1"/>
</dbReference>
<dbReference type="InterPro" id="IPR029063">
    <property type="entry name" value="SAM-dependent_MTases_sf"/>
</dbReference>
<keyword evidence="1 6" id="KW-0489">Methyltransferase</keyword>
<dbReference type="GO" id="GO:0008168">
    <property type="term" value="F:methyltransferase activity"/>
    <property type="evidence" value="ECO:0007669"/>
    <property type="project" value="UniProtKB-KW"/>
</dbReference>
<dbReference type="Gene3D" id="2.30.130.10">
    <property type="entry name" value="PUA domain"/>
    <property type="match status" value="1"/>
</dbReference>
<dbReference type="CDD" id="cd11572">
    <property type="entry name" value="RlmI_M_like"/>
    <property type="match status" value="1"/>
</dbReference>
<dbReference type="SUPFAM" id="SSF53335">
    <property type="entry name" value="S-adenosyl-L-methionine-dependent methyltransferases"/>
    <property type="match status" value="1"/>
</dbReference>
<dbReference type="PANTHER" id="PTHR43042">
    <property type="entry name" value="SAM-DEPENDENT METHYLTRANSFERASE"/>
    <property type="match status" value="1"/>
</dbReference>
<evidence type="ECO:0000256" key="3">
    <source>
        <dbReference type="ARBA" id="ARBA00022691"/>
    </source>
</evidence>
<dbReference type="Gene3D" id="3.40.50.150">
    <property type="entry name" value="Vaccinia Virus protein VP39"/>
    <property type="match status" value="1"/>
</dbReference>
<dbReference type="InterPro" id="IPR041532">
    <property type="entry name" value="RlmI-like_PUA"/>
</dbReference>
<evidence type="ECO:0000313" key="7">
    <source>
        <dbReference type="Proteomes" id="UP000199409"/>
    </source>
</evidence>
<dbReference type="GO" id="GO:0032259">
    <property type="term" value="P:methylation"/>
    <property type="evidence" value="ECO:0007669"/>
    <property type="project" value="UniProtKB-KW"/>
</dbReference>
<dbReference type="Pfam" id="PF17785">
    <property type="entry name" value="PUA_3"/>
    <property type="match status" value="1"/>
</dbReference>
<dbReference type="Pfam" id="PF10672">
    <property type="entry name" value="Methyltrans_SAM"/>
    <property type="match status" value="1"/>
</dbReference>
<gene>
    <name evidence="6" type="ORF">SAMN05660420_01081</name>
</gene>
<dbReference type="EMBL" id="FNQN01000003">
    <property type="protein sequence ID" value="SEA06214.1"/>
    <property type="molecule type" value="Genomic_DNA"/>
</dbReference>
<sequence>MKKCRVGPETIRMLELGHPWVLADRYTKQWPSGEAGDLIALVDDKNQHLATALYDPKDRIVARILDRKKIQITVEWFEEKLLLAKQLRVHARLQETDAYRWLNSEGDGLPGVTIDRYGDYLMLQLYTSAWDVHLDRLTTAVRNVFQPMGVYRKLRPQETRALEAKRRSKEYSRVIAGTAAPVPLQVTENGLNYLVDLREGLNTGLFPDQRRNRQEFSERVAGKRVLNLFAFTGAFSVAAAAAGAQKVTSVDVSAKYLDIARENFSINRINPKRHEFVVNDVFTELAKMQGQQRCFDIILFDPPSFSTTSKSRFSTHGGTSKLVLACLPLLESGGLLVSSSNHQKVSMEDYLKELRRGALQSGDDLRTIFIGGQPEDFPCSVSFPEGRYLKFVISVKS</sequence>
<dbReference type="OrthoDB" id="9805492at2"/>